<protein>
    <recommendedName>
        <fullName evidence="1">Asl1-like glycosyl hydrolase catalytic domain-containing protein</fullName>
    </recommendedName>
</protein>
<dbReference type="OrthoDB" id="5985073at2759"/>
<dbReference type="Proteomes" id="UP000799777">
    <property type="component" value="Unassembled WGS sequence"/>
</dbReference>
<dbReference type="Pfam" id="PF11790">
    <property type="entry name" value="Glyco_hydro_cc"/>
    <property type="match status" value="1"/>
</dbReference>
<keyword evidence="3" id="KW-1185">Reference proteome</keyword>
<dbReference type="InterPro" id="IPR017853">
    <property type="entry name" value="GH"/>
</dbReference>
<evidence type="ECO:0000313" key="2">
    <source>
        <dbReference type="EMBL" id="KAF2027029.1"/>
    </source>
</evidence>
<dbReference type="PANTHER" id="PTHR34154:SF10">
    <property type="entry name" value="ASL1-LIKE GLYCOSYL HYDROLASE CATALYTIC DOMAIN-CONTAINING PROTEIN"/>
    <property type="match status" value="1"/>
</dbReference>
<dbReference type="GO" id="GO:0009277">
    <property type="term" value="C:fungal-type cell wall"/>
    <property type="evidence" value="ECO:0007669"/>
    <property type="project" value="TreeGrafter"/>
</dbReference>
<organism evidence="2 3">
    <name type="scientific">Setomelanomma holmii</name>
    <dbReference type="NCBI Taxonomy" id="210430"/>
    <lineage>
        <taxon>Eukaryota</taxon>
        <taxon>Fungi</taxon>
        <taxon>Dikarya</taxon>
        <taxon>Ascomycota</taxon>
        <taxon>Pezizomycotina</taxon>
        <taxon>Dothideomycetes</taxon>
        <taxon>Pleosporomycetidae</taxon>
        <taxon>Pleosporales</taxon>
        <taxon>Pleosporineae</taxon>
        <taxon>Phaeosphaeriaceae</taxon>
        <taxon>Setomelanomma</taxon>
    </lineage>
</organism>
<dbReference type="InterPro" id="IPR053183">
    <property type="entry name" value="ASL1"/>
</dbReference>
<dbReference type="AlphaFoldDB" id="A0A9P4LKG6"/>
<name>A0A9P4LKG6_9PLEO</name>
<accession>A0A9P4LKG6</accession>
<dbReference type="PANTHER" id="PTHR34154">
    <property type="entry name" value="ALKALI-SENSITIVE LINKAGE PROTEIN 1"/>
    <property type="match status" value="1"/>
</dbReference>
<dbReference type="SUPFAM" id="SSF51445">
    <property type="entry name" value="(Trans)glycosidases"/>
    <property type="match status" value="1"/>
</dbReference>
<evidence type="ECO:0000259" key="1">
    <source>
        <dbReference type="Pfam" id="PF11790"/>
    </source>
</evidence>
<feature type="domain" description="Asl1-like glycosyl hydrolase catalytic" evidence="1">
    <location>
        <begin position="12"/>
        <end position="246"/>
    </location>
</feature>
<sequence>SEKPDPRNNRRGIAYNNPAYAKMFHVDGSHAKWGYNWAGDSDDMGYEFIPMLWSDSDDHTNGWFSNVRKAAGTIKENPTHLLGFNEPDTCANGAGGSCMSVGDAVSAWRSWIEPTKDYKDLMYFGSPAVTNSGDAEKGLNWLRSFLTQCSNCKVDFIAIHWYDDATNVQYFQDHINRARDVAAGRPIWITEFYARGTDDQVKKFMDDVIPWLDASDDIHRYAYFMTQPGMLINPQGDGLSAVGQYY</sequence>
<feature type="non-terminal residue" evidence="2">
    <location>
        <position position="1"/>
    </location>
</feature>
<evidence type="ECO:0000313" key="3">
    <source>
        <dbReference type="Proteomes" id="UP000799777"/>
    </source>
</evidence>
<comment type="caution">
    <text evidence="2">The sequence shown here is derived from an EMBL/GenBank/DDBJ whole genome shotgun (WGS) entry which is preliminary data.</text>
</comment>
<dbReference type="InterPro" id="IPR024655">
    <property type="entry name" value="Asl1_glyco_hydro_catalytic"/>
</dbReference>
<reference evidence="2" key="1">
    <citation type="journal article" date="2020" name="Stud. Mycol.">
        <title>101 Dothideomycetes genomes: a test case for predicting lifestyles and emergence of pathogens.</title>
        <authorList>
            <person name="Haridas S."/>
            <person name="Albert R."/>
            <person name="Binder M."/>
            <person name="Bloem J."/>
            <person name="Labutti K."/>
            <person name="Salamov A."/>
            <person name="Andreopoulos B."/>
            <person name="Baker S."/>
            <person name="Barry K."/>
            <person name="Bills G."/>
            <person name="Bluhm B."/>
            <person name="Cannon C."/>
            <person name="Castanera R."/>
            <person name="Culley D."/>
            <person name="Daum C."/>
            <person name="Ezra D."/>
            <person name="Gonzalez J."/>
            <person name="Henrissat B."/>
            <person name="Kuo A."/>
            <person name="Liang C."/>
            <person name="Lipzen A."/>
            <person name="Lutzoni F."/>
            <person name="Magnuson J."/>
            <person name="Mondo S."/>
            <person name="Nolan M."/>
            <person name="Ohm R."/>
            <person name="Pangilinan J."/>
            <person name="Park H.-J."/>
            <person name="Ramirez L."/>
            <person name="Alfaro M."/>
            <person name="Sun H."/>
            <person name="Tritt A."/>
            <person name="Yoshinaga Y."/>
            <person name="Zwiers L.-H."/>
            <person name="Turgeon B."/>
            <person name="Goodwin S."/>
            <person name="Spatafora J."/>
            <person name="Crous P."/>
            <person name="Grigoriev I."/>
        </authorList>
    </citation>
    <scope>NUCLEOTIDE SEQUENCE</scope>
    <source>
        <strain evidence="2">CBS 110217</strain>
    </source>
</reference>
<gene>
    <name evidence="2" type="ORF">EK21DRAFT_30664</name>
</gene>
<dbReference type="Gene3D" id="3.20.20.80">
    <property type="entry name" value="Glycosidases"/>
    <property type="match status" value="1"/>
</dbReference>
<proteinExistence type="predicted"/>
<feature type="non-terminal residue" evidence="2">
    <location>
        <position position="246"/>
    </location>
</feature>
<dbReference type="EMBL" id="ML978233">
    <property type="protein sequence ID" value="KAF2027029.1"/>
    <property type="molecule type" value="Genomic_DNA"/>
</dbReference>
<dbReference type="GO" id="GO:0071966">
    <property type="term" value="P:fungal-type cell wall polysaccharide metabolic process"/>
    <property type="evidence" value="ECO:0007669"/>
    <property type="project" value="TreeGrafter"/>
</dbReference>